<reference evidence="1 2" key="1">
    <citation type="journal article" date="2013" name="Stand. Genomic Sci.">
        <title>Genomic Encyclopedia of Type Strains, Phase I: The one thousand microbial genomes (KMG-I) project.</title>
        <authorList>
            <person name="Kyrpides N.C."/>
            <person name="Woyke T."/>
            <person name="Eisen J.A."/>
            <person name="Garrity G."/>
            <person name="Lilburn T.G."/>
            <person name="Beck B.J."/>
            <person name="Whitman W.B."/>
            <person name="Hugenholtz P."/>
            <person name="Klenk H.P."/>
        </authorList>
    </citation>
    <scope>NUCLEOTIDE SEQUENCE [LARGE SCALE GENOMIC DNA]</scope>
    <source>
        <strain evidence="1 2">DSM 13484</strain>
    </source>
</reference>
<comment type="caution">
    <text evidence="1">The sequence shown here is derived from an EMBL/GenBank/DDBJ whole genome shotgun (WGS) entry which is preliminary data.</text>
</comment>
<dbReference type="RefSeq" id="WP_145718181.1">
    <property type="nucleotide sequence ID" value="NZ_BAAAFY010000002.1"/>
</dbReference>
<evidence type="ECO:0000313" key="2">
    <source>
        <dbReference type="Proteomes" id="UP000316778"/>
    </source>
</evidence>
<sequence length="99" mass="10777">MSNVHYDTVSNAINALRQQGFTVDFNVEGSYLVNGNDRIHLDDFSIVDVYRYEGNTDPADEAAVYAIASVNGVKGLLVTGYGSSSDILSAKMLEKLKVK</sequence>
<dbReference type="OrthoDB" id="8418771at2"/>
<evidence type="ECO:0008006" key="3">
    <source>
        <dbReference type="Google" id="ProtNLM"/>
    </source>
</evidence>
<dbReference type="AlphaFoldDB" id="A0A562STU7"/>
<proteinExistence type="predicted"/>
<keyword evidence="2" id="KW-1185">Reference proteome</keyword>
<dbReference type="Proteomes" id="UP000316778">
    <property type="component" value="Unassembled WGS sequence"/>
</dbReference>
<dbReference type="EMBL" id="VLLG01000005">
    <property type="protein sequence ID" value="TWI84488.1"/>
    <property type="molecule type" value="Genomic_DNA"/>
</dbReference>
<evidence type="ECO:0000313" key="1">
    <source>
        <dbReference type="EMBL" id="TWI84488.1"/>
    </source>
</evidence>
<name>A0A562STU7_CHIJA</name>
<organism evidence="1 2">
    <name type="scientific">Chitinophaga japonensis</name>
    <name type="common">Flexibacter japonensis</name>
    <dbReference type="NCBI Taxonomy" id="104662"/>
    <lineage>
        <taxon>Bacteria</taxon>
        <taxon>Pseudomonadati</taxon>
        <taxon>Bacteroidota</taxon>
        <taxon>Chitinophagia</taxon>
        <taxon>Chitinophagales</taxon>
        <taxon>Chitinophagaceae</taxon>
        <taxon>Chitinophaga</taxon>
    </lineage>
</organism>
<accession>A0A562STU7</accession>
<protein>
    <recommendedName>
        <fullName evidence="3">Phosphoribosylpyrophosphate synthetase</fullName>
    </recommendedName>
</protein>
<gene>
    <name evidence="1" type="ORF">LX66_4858</name>
</gene>